<name>A0AAN9T461_9HEMI</name>
<dbReference type="AlphaFoldDB" id="A0AAN9T461"/>
<dbReference type="Proteomes" id="UP001367676">
    <property type="component" value="Unassembled WGS sequence"/>
</dbReference>
<comment type="caution">
    <text evidence="1">The sequence shown here is derived from an EMBL/GenBank/DDBJ whole genome shotgun (WGS) entry which is preliminary data.</text>
</comment>
<proteinExistence type="predicted"/>
<evidence type="ECO:0000313" key="1">
    <source>
        <dbReference type="EMBL" id="KAK7571212.1"/>
    </source>
</evidence>
<evidence type="ECO:0000313" key="2">
    <source>
        <dbReference type="Proteomes" id="UP001367676"/>
    </source>
</evidence>
<gene>
    <name evidence="1" type="ORF">V9T40_014816</name>
</gene>
<keyword evidence="2" id="KW-1185">Reference proteome</keyword>
<accession>A0AAN9T461</accession>
<dbReference type="EMBL" id="JBBCAQ010000041">
    <property type="protein sequence ID" value="KAK7571212.1"/>
    <property type="molecule type" value="Genomic_DNA"/>
</dbReference>
<sequence>MCGKKMMSRFSFSQHTASMIAYRDISSIEANLKAPPDFRLYASQQGNPIRSFDNAKLALAEDEVSREGK</sequence>
<reference evidence="1 2" key="1">
    <citation type="submission" date="2024-03" db="EMBL/GenBank/DDBJ databases">
        <title>Adaptation during the transition from Ophiocordyceps entomopathogen to insect associate is accompanied by gene loss and intensified selection.</title>
        <authorList>
            <person name="Ward C.M."/>
            <person name="Onetto C.A."/>
            <person name="Borneman A.R."/>
        </authorList>
    </citation>
    <scope>NUCLEOTIDE SEQUENCE [LARGE SCALE GENOMIC DNA]</scope>
    <source>
        <strain evidence="1">AWRI1</strain>
        <tissue evidence="1">Single Adult Female</tissue>
    </source>
</reference>
<protein>
    <submittedName>
        <fullName evidence="1">Uncharacterized protein</fullName>
    </submittedName>
</protein>
<organism evidence="1 2">
    <name type="scientific">Parthenolecanium corni</name>
    <dbReference type="NCBI Taxonomy" id="536013"/>
    <lineage>
        <taxon>Eukaryota</taxon>
        <taxon>Metazoa</taxon>
        <taxon>Ecdysozoa</taxon>
        <taxon>Arthropoda</taxon>
        <taxon>Hexapoda</taxon>
        <taxon>Insecta</taxon>
        <taxon>Pterygota</taxon>
        <taxon>Neoptera</taxon>
        <taxon>Paraneoptera</taxon>
        <taxon>Hemiptera</taxon>
        <taxon>Sternorrhyncha</taxon>
        <taxon>Coccoidea</taxon>
        <taxon>Coccidae</taxon>
        <taxon>Parthenolecanium</taxon>
    </lineage>
</organism>